<reference evidence="1" key="1">
    <citation type="submission" date="2013-07" db="EMBL/GenBank/DDBJ databases">
        <title>The genome of an arbuscular mycorrhizal fungus provides insights into the evolution of the oldest plant symbiosis.</title>
        <authorList>
            <consortium name="DOE Joint Genome Institute"/>
            <person name="Tisserant E."/>
            <person name="Malbreil M."/>
            <person name="Kuo A."/>
            <person name="Kohler A."/>
            <person name="Symeonidi A."/>
            <person name="Balestrini R."/>
            <person name="Charron P."/>
            <person name="Duensing N."/>
            <person name="Frei-dit-Frey N."/>
            <person name="Gianinazzi-Pearson V."/>
            <person name="Gilbert B."/>
            <person name="Handa Y."/>
            <person name="Hijri M."/>
            <person name="Kaul R."/>
            <person name="Kawaguchi M."/>
            <person name="Krajinski F."/>
            <person name="Lammers P."/>
            <person name="Lapierre D."/>
            <person name="Masclaux F.G."/>
            <person name="Murat C."/>
            <person name="Morin E."/>
            <person name="Ndikumana S."/>
            <person name="Pagni M."/>
            <person name="Petitpierre D."/>
            <person name="Requena N."/>
            <person name="Rosikiewicz P."/>
            <person name="Riley R."/>
            <person name="Saito K."/>
            <person name="San Clemente H."/>
            <person name="Shapiro H."/>
            <person name="van Tuinen D."/>
            <person name="Becard G."/>
            <person name="Bonfante P."/>
            <person name="Paszkowski U."/>
            <person name="Shachar-Hill Y."/>
            <person name="Young J.P."/>
            <person name="Sanders I.R."/>
            <person name="Henrissat B."/>
            <person name="Rensing S.A."/>
            <person name="Grigoriev I.V."/>
            <person name="Corradi N."/>
            <person name="Roux C."/>
            <person name="Martin F."/>
        </authorList>
    </citation>
    <scope>NUCLEOTIDE SEQUENCE</scope>
    <source>
        <strain evidence="1">DAOM 197198</strain>
    </source>
</reference>
<sequence>MSQYIDEALCYDTESEVSSNTEEFEESSIKEIEASSIKEIEESSTEEYIGKCKTPNDL</sequence>
<name>U9U7I6_RHIID</name>
<organism evidence="1">
    <name type="scientific">Rhizophagus irregularis (strain DAOM 181602 / DAOM 197198 / MUCL 43194)</name>
    <name type="common">Arbuscular mycorrhizal fungus</name>
    <name type="synonym">Glomus intraradices</name>
    <dbReference type="NCBI Taxonomy" id="747089"/>
    <lineage>
        <taxon>Eukaryota</taxon>
        <taxon>Fungi</taxon>
        <taxon>Fungi incertae sedis</taxon>
        <taxon>Mucoromycota</taxon>
        <taxon>Glomeromycotina</taxon>
        <taxon>Glomeromycetes</taxon>
        <taxon>Glomerales</taxon>
        <taxon>Glomeraceae</taxon>
        <taxon>Rhizophagus</taxon>
    </lineage>
</organism>
<proteinExistence type="predicted"/>
<protein>
    <submittedName>
        <fullName evidence="1">Uncharacterized protein</fullName>
    </submittedName>
</protein>
<gene>
    <name evidence="1" type="ORF">GLOINDRAFT_28144</name>
</gene>
<dbReference type="HOGENOM" id="CLU_2980242_0_0_1"/>
<evidence type="ECO:0000313" key="1">
    <source>
        <dbReference type="EMBL" id="ESA11556.1"/>
    </source>
</evidence>
<dbReference type="AlphaFoldDB" id="U9U7I6"/>
<accession>U9U7I6</accession>
<dbReference type="EMBL" id="KI285864">
    <property type="protein sequence ID" value="ESA11556.1"/>
    <property type="molecule type" value="Genomic_DNA"/>
</dbReference>